<dbReference type="Proteomes" id="UP000492821">
    <property type="component" value="Unassembled WGS sequence"/>
</dbReference>
<reference evidence="14" key="2">
    <citation type="submission" date="2020-10" db="UniProtKB">
        <authorList>
            <consortium name="WormBaseParasite"/>
        </authorList>
    </citation>
    <scope>IDENTIFICATION</scope>
</reference>
<evidence type="ECO:0000256" key="3">
    <source>
        <dbReference type="ARBA" id="ARBA00012759"/>
    </source>
</evidence>
<evidence type="ECO:0000256" key="8">
    <source>
        <dbReference type="ARBA" id="ARBA00055560"/>
    </source>
</evidence>
<keyword evidence="13" id="KW-1185">Reference proteome</keyword>
<dbReference type="PRINTS" id="PR00707">
    <property type="entry name" value="UBCTHYDRLASE"/>
</dbReference>
<dbReference type="SUPFAM" id="SSF54001">
    <property type="entry name" value="Cysteine proteinases"/>
    <property type="match status" value="1"/>
</dbReference>
<keyword evidence="4 10" id="KW-0645">Protease</keyword>
<dbReference type="PROSITE" id="PS00140">
    <property type="entry name" value="UCH_1"/>
    <property type="match status" value="1"/>
</dbReference>
<dbReference type="AlphaFoldDB" id="A0A7E4WBJ2"/>
<evidence type="ECO:0000256" key="4">
    <source>
        <dbReference type="ARBA" id="ARBA00022670"/>
    </source>
</evidence>
<dbReference type="InterPro" id="IPR036959">
    <property type="entry name" value="Peptidase_C12_UCH_sf"/>
</dbReference>
<dbReference type="PANTHER" id="PTHR10589:SF17">
    <property type="entry name" value="UBIQUITIN CARBOXYL-TERMINAL HYDROLASE"/>
    <property type="match status" value="1"/>
</dbReference>
<dbReference type="InterPro" id="IPR057254">
    <property type="entry name" value="UCH_AS"/>
</dbReference>
<keyword evidence="6 10" id="KW-0378">Hydrolase</keyword>
<organism evidence="13 14">
    <name type="scientific">Panagrellus redivivus</name>
    <name type="common">Microworm</name>
    <dbReference type="NCBI Taxonomy" id="6233"/>
    <lineage>
        <taxon>Eukaryota</taxon>
        <taxon>Metazoa</taxon>
        <taxon>Ecdysozoa</taxon>
        <taxon>Nematoda</taxon>
        <taxon>Chromadorea</taxon>
        <taxon>Rhabditida</taxon>
        <taxon>Tylenchina</taxon>
        <taxon>Panagrolaimomorpha</taxon>
        <taxon>Panagrolaimoidea</taxon>
        <taxon>Panagrolaimidae</taxon>
        <taxon>Panagrellus</taxon>
    </lineage>
</organism>
<reference evidence="13" key="1">
    <citation type="journal article" date="2013" name="Genetics">
        <title>The draft genome and transcriptome of Panagrellus redivivus are shaped by the harsh demands of a free-living lifestyle.</title>
        <authorList>
            <person name="Srinivasan J."/>
            <person name="Dillman A.R."/>
            <person name="Macchietto M.G."/>
            <person name="Heikkinen L."/>
            <person name="Lakso M."/>
            <person name="Fracchia K.M."/>
            <person name="Antoshechkin I."/>
            <person name="Mortazavi A."/>
            <person name="Wong G."/>
            <person name="Sternberg P.W."/>
        </authorList>
    </citation>
    <scope>NUCLEOTIDE SEQUENCE [LARGE SCALE GENOMIC DNA]</scope>
    <source>
        <strain evidence="13">MT8872</strain>
    </source>
</reference>
<dbReference type="GO" id="GO:0006511">
    <property type="term" value="P:ubiquitin-dependent protein catabolic process"/>
    <property type="evidence" value="ECO:0007669"/>
    <property type="project" value="UniProtKB-UniRule"/>
</dbReference>
<keyword evidence="7 10" id="KW-0788">Thiol protease</keyword>
<feature type="site" description="Important for enzyme activity" evidence="10">
    <location>
        <position position="184"/>
    </location>
</feature>
<protein>
    <recommendedName>
        <fullName evidence="9 11">Ubiquitin carboxyl-terminal hydrolase</fullName>
        <ecNumber evidence="3 11">3.4.19.12</ecNumber>
    </recommendedName>
</protein>
<feature type="active site" description="Proton donor" evidence="10">
    <location>
        <position position="169"/>
    </location>
</feature>
<comment type="similarity">
    <text evidence="2 10 11">Belongs to the peptidase C12 family.</text>
</comment>
<comment type="function">
    <text evidence="8">Ubiquitin-protein hydrolase is involved both in the processing of ubiquitin precursors and of ubiquitinated proteins. This enzyme is a thiol protease that recognizes and hydrolyzes a peptide bond at the C-terminal glycine of ubiquitin.</text>
</comment>
<comment type="catalytic activity">
    <reaction evidence="1 10 11">
        <text>Thiol-dependent hydrolysis of ester, thioester, amide, peptide and isopeptide bonds formed by the C-terminal Gly of ubiquitin (a 76-residue protein attached to proteins as an intracellular targeting signal).</text>
        <dbReference type="EC" id="3.4.19.12"/>
    </reaction>
</comment>
<dbReference type="FunFam" id="3.40.532.10:FF:000006">
    <property type="entry name" value="Ubiquitin carboxyl-terminal hydrolase"/>
    <property type="match status" value="1"/>
</dbReference>
<proteinExistence type="inferred from homology"/>
<dbReference type="GO" id="GO:0016579">
    <property type="term" value="P:protein deubiquitination"/>
    <property type="evidence" value="ECO:0007669"/>
    <property type="project" value="TreeGrafter"/>
</dbReference>
<dbReference type="InterPro" id="IPR001578">
    <property type="entry name" value="Peptidase_C12_UCH"/>
</dbReference>
<evidence type="ECO:0000256" key="1">
    <source>
        <dbReference type="ARBA" id="ARBA00000707"/>
    </source>
</evidence>
<keyword evidence="5 10" id="KW-0833">Ubl conjugation pathway</keyword>
<evidence type="ECO:0000256" key="2">
    <source>
        <dbReference type="ARBA" id="ARBA00009326"/>
    </source>
</evidence>
<dbReference type="PROSITE" id="PS52048">
    <property type="entry name" value="UCH_DOMAIN"/>
    <property type="match status" value="1"/>
</dbReference>
<dbReference type="InterPro" id="IPR038765">
    <property type="entry name" value="Papain-like_cys_pep_sf"/>
</dbReference>
<evidence type="ECO:0000256" key="9">
    <source>
        <dbReference type="ARBA" id="ARBA00073226"/>
    </source>
</evidence>
<evidence type="ECO:0000259" key="12">
    <source>
        <dbReference type="PROSITE" id="PS52048"/>
    </source>
</evidence>
<evidence type="ECO:0000256" key="11">
    <source>
        <dbReference type="RuleBase" id="RU361215"/>
    </source>
</evidence>
<accession>A0A7E4WBJ2</accession>
<evidence type="ECO:0000313" key="14">
    <source>
        <dbReference type="WBParaSite" id="Pan_g9231.t1"/>
    </source>
</evidence>
<evidence type="ECO:0000313" key="13">
    <source>
        <dbReference type="Proteomes" id="UP000492821"/>
    </source>
</evidence>
<name>A0A7E4WBJ2_PANRE</name>
<evidence type="ECO:0000256" key="6">
    <source>
        <dbReference type="ARBA" id="ARBA00022801"/>
    </source>
</evidence>
<dbReference type="WBParaSite" id="Pan_g9231.t1">
    <property type="protein sequence ID" value="Pan_g9231.t1"/>
    <property type="gene ID" value="Pan_g9231"/>
</dbReference>
<dbReference type="PANTHER" id="PTHR10589">
    <property type="entry name" value="UBIQUITIN CARBOXYL-TERMINAL HYDROLASE"/>
    <property type="match status" value="1"/>
</dbReference>
<dbReference type="EC" id="3.4.19.12" evidence="3 11"/>
<evidence type="ECO:0000256" key="5">
    <source>
        <dbReference type="ARBA" id="ARBA00022786"/>
    </source>
</evidence>
<dbReference type="CDD" id="cd09616">
    <property type="entry name" value="Peptidase_C12_UCH_L1_L3"/>
    <property type="match status" value="1"/>
</dbReference>
<evidence type="ECO:0000256" key="10">
    <source>
        <dbReference type="PROSITE-ProRule" id="PRU01393"/>
    </source>
</evidence>
<feature type="site" description="Transition state stabilizer" evidence="10">
    <location>
        <position position="92"/>
    </location>
</feature>
<feature type="active site" description="Nucleophile" evidence="10">
    <location>
        <position position="98"/>
    </location>
</feature>
<dbReference type="Pfam" id="PF01088">
    <property type="entry name" value="Peptidase_C12"/>
    <property type="match status" value="1"/>
</dbReference>
<dbReference type="Gene3D" id="3.40.532.10">
    <property type="entry name" value="Peptidase C12, ubiquitin carboxyl-terminal hydrolase"/>
    <property type="match status" value="1"/>
</dbReference>
<feature type="domain" description="UCH catalytic" evidence="12">
    <location>
        <begin position="9"/>
        <end position="229"/>
    </location>
</feature>
<dbReference type="GO" id="GO:0004843">
    <property type="term" value="F:cysteine-type deubiquitinase activity"/>
    <property type="evidence" value="ECO:0007669"/>
    <property type="project" value="UniProtKB-UniRule"/>
</dbReference>
<sequence length="231" mass="25204">MATETKKTVWTPLESNPETMTKLINDIGVTGIRCEDIFGFDADCLAFVPKPHLGAILCFPDYKKCYNLVKPKYDALKSDNYKPDEKLFFMKQKIGNACGTFAILHSLANLTNTISVGSGPFAAWLAKAKLLSIEDRSACLEHDKDMAVAHESSARSGETDADVPDVEHHFIALVNVDGTLYEFDGQMDFPRPLGPTTPDTVLEDVGKLVNEMIAGLDNSISFNAIALVGDA</sequence>
<dbReference type="GO" id="GO:0005737">
    <property type="term" value="C:cytoplasm"/>
    <property type="evidence" value="ECO:0007669"/>
    <property type="project" value="TreeGrafter"/>
</dbReference>
<evidence type="ECO:0000256" key="7">
    <source>
        <dbReference type="ARBA" id="ARBA00022807"/>
    </source>
</evidence>